<evidence type="ECO:0000259" key="1">
    <source>
        <dbReference type="SMART" id="SM00974"/>
    </source>
</evidence>
<organism evidence="2 3">
    <name type="scientific">Metarhizium anisopliae BRIP 53293</name>
    <dbReference type="NCBI Taxonomy" id="1291518"/>
    <lineage>
        <taxon>Eukaryota</taxon>
        <taxon>Fungi</taxon>
        <taxon>Dikarya</taxon>
        <taxon>Ascomycota</taxon>
        <taxon>Pezizomycotina</taxon>
        <taxon>Sordariomycetes</taxon>
        <taxon>Hypocreomycetidae</taxon>
        <taxon>Hypocreales</taxon>
        <taxon>Clavicipitaceae</taxon>
        <taxon>Metarhizium</taxon>
    </lineage>
</organism>
<dbReference type="STRING" id="1291518.A0A0D9NHV4"/>
<reference evidence="3" key="1">
    <citation type="journal article" date="2014" name="BMC Genomics">
        <title>The genome sequence of the biocontrol fungus Metarhizium anisopliae and comparative genomics of Metarhizium species.</title>
        <authorList>
            <person name="Pattemore J.A."/>
            <person name="Hane J.K."/>
            <person name="Williams A.H."/>
            <person name="Wilson B.A."/>
            <person name="Stodart B.J."/>
            <person name="Ash G.J."/>
        </authorList>
    </citation>
    <scope>NUCLEOTIDE SEQUENCE [LARGE SCALE GENOMIC DNA]</scope>
    <source>
        <strain evidence="3">BRIP 53293</strain>
    </source>
</reference>
<dbReference type="Pfam" id="PF10544">
    <property type="entry name" value="T5orf172"/>
    <property type="match status" value="1"/>
</dbReference>
<dbReference type="PANTHER" id="PTHR28094:SF1">
    <property type="entry name" value="MEIOTICALLY UP-REGULATED GENE 113 PROTEIN"/>
    <property type="match status" value="1"/>
</dbReference>
<feature type="domain" description="Bacteriophage T5 Orf172 DNA-binding" evidence="1">
    <location>
        <begin position="82"/>
        <end position="170"/>
    </location>
</feature>
<dbReference type="PANTHER" id="PTHR28094">
    <property type="entry name" value="MEIOTICALLY UP-REGULATED GENE 113 PROTEIN"/>
    <property type="match status" value="1"/>
</dbReference>
<dbReference type="InterPro" id="IPR018306">
    <property type="entry name" value="Phage_T5_Orf172_DNA-bd"/>
</dbReference>
<accession>A0A0D9NHV4</accession>
<dbReference type="SMART" id="SM00974">
    <property type="entry name" value="T5orf172"/>
    <property type="match status" value="1"/>
</dbReference>
<evidence type="ECO:0000313" key="3">
    <source>
        <dbReference type="Proteomes" id="UP000054544"/>
    </source>
</evidence>
<dbReference type="InterPro" id="IPR053006">
    <property type="entry name" value="Meiosis_regulatory"/>
</dbReference>
<evidence type="ECO:0000313" key="2">
    <source>
        <dbReference type="EMBL" id="KJK73587.1"/>
    </source>
</evidence>
<name>A0A0D9NHV4_METAN</name>
<keyword evidence="3" id="KW-1185">Reference proteome</keyword>
<sequence>MFGSGLAQELAGRWQEEIQLALGRRLVGRPEKLKTENPRATAVGFTSHPASRGETLHSSLLLDLEPGASKPGSLYFYTYDEAAFSGMIKIGYTTQNVQSRLDAWEECGHGKPRLLASFGGVRHPKRVELLVHFELAKHRYAQRWCRVHTKSHIEWFKIDVGRAKMVAYLWCRWMQDANPYDRRGLLKPGWISHVNFLVEHGNPITAAAMVQIHEIETGSQRIEEFIDDEMLRAVRQVLVKKEDD</sequence>
<gene>
    <name evidence="2" type="ORF">H634G_11154</name>
</gene>
<protein>
    <recommendedName>
        <fullName evidence="1">Bacteriophage T5 Orf172 DNA-binding domain-containing protein</fullName>
    </recommendedName>
</protein>
<dbReference type="EMBL" id="KE384797">
    <property type="protein sequence ID" value="KJK73587.1"/>
    <property type="molecule type" value="Genomic_DNA"/>
</dbReference>
<dbReference type="Proteomes" id="UP000054544">
    <property type="component" value="Unassembled WGS sequence"/>
</dbReference>
<dbReference type="AlphaFoldDB" id="A0A0D9NHV4"/>
<proteinExistence type="predicted"/>